<reference evidence="2" key="2">
    <citation type="submission" date="2020-09" db="EMBL/GenBank/DDBJ databases">
        <authorList>
            <person name="Sun Q."/>
            <person name="Sedlacek I."/>
        </authorList>
    </citation>
    <scope>NUCLEOTIDE SEQUENCE</scope>
    <source>
        <strain evidence="2">CCM 7897</strain>
    </source>
</reference>
<organism evidence="2 3">
    <name type="scientific">Azorhizobium oxalatiphilum</name>
    <dbReference type="NCBI Taxonomy" id="980631"/>
    <lineage>
        <taxon>Bacteria</taxon>
        <taxon>Pseudomonadati</taxon>
        <taxon>Pseudomonadota</taxon>
        <taxon>Alphaproteobacteria</taxon>
        <taxon>Hyphomicrobiales</taxon>
        <taxon>Xanthobacteraceae</taxon>
        <taxon>Azorhizobium</taxon>
    </lineage>
</organism>
<dbReference type="AlphaFoldDB" id="A0A917BQL1"/>
<name>A0A917BQL1_9HYPH</name>
<accession>A0A917BQL1</accession>
<feature type="compositionally biased region" description="Basic and acidic residues" evidence="1">
    <location>
        <begin position="41"/>
        <end position="55"/>
    </location>
</feature>
<sequence>MRRDVDGRIKSGHDELYGVRVLMTFSTPAESALSPSPPLPRKREREPVAQMERKCTINSAAEA</sequence>
<evidence type="ECO:0000313" key="2">
    <source>
        <dbReference type="EMBL" id="GGF53065.1"/>
    </source>
</evidence>
<feature type="region of interest" description="Disordered" evidence="1">
    <location>
        <begin position="29"/>
        <end position="63"/>
    </location>
</feature>
<gene>
    <name evidence="2" type="ORF">GCM10007301_10670</name>
</gene>
<dbReference type="Proteomes" id="UP000606044">
    <property type="component" value="Unassembled WGS sequence"/>
</dbReference>
<reference evidence="2" key="1">
    <citation type="journal article" date="2014" name="Int. J. Syst. Evol. Microbiol.">
        <title>Complete genome sequence of Corynebacterium casei LMG S-19264T (=DSM 44701T), isolated from a smear-ripened cheese.</title>
        <authorList>
            <consortium name="US DOE Joint Genome Institute (JGI-PGF)"/>
            <person name="Walter F."/>
            <person name="Albersmeier A."/>
            <person name="Kalinowski J."/>
            <person name="Ruckert C."/>
        </authorList>
    </citation>
    <scope>NUCLEOTIDE SEQUENCE</scope>
    <source>
        <strain evidence="2">CCM 7897</strain>
    </source>
</reference>
<dbReference type="EMBL" id="BMCT01000001">
    <property type="protein sequence ID" value="GGF53065.1"/>
    <property type="molecule type" value="Genomic_DNA"/>
</dbReference>
<proteinExistence type="predicted"/>
<keyword evidence="3" id="KW-1185">Reference proteome</keyword>
<evidence type="ECO:0000313" key="3">
    <source>
        <dbReference type="Proteomes" id="UP000606044"/>
    </source>
</evidence>
<evidence type="ECO:0000256" key="1">
    <source>
        <dbReference type="SAM" id="MobiDB-lite"/>
    </source>
</evidence>
<comment type="caution">
    <text evidence="2">The sequence shown here is derived from an EMBL/GenBank/DDBJ whole genome shotgun (WGS) entry which is preliminary data.</text>
</comment>
<protein>
    <submittedName>
        <fullName evidence="2">Uncharacterized protein</fullName>
    </submittedName>
</protein>